<dbReference type="GO" id="GO:0022857">
    <property type="term" value="F:transmembrane transporter activity"/>
    <property type="evidence" value="ECO:0007669"/>
    <property type="project" value="InterPro"/>
</dbReference>
<evidence type="ECO:0000256" key="9">
    <source>
        <dbReference type="SAM" id="MobiDB-lite"/>
    </source>
</evidence>
<dbReference type="RefSeq" id="WP_172209625.1">
    <property type="nucleotide sequence ID" value="NZ_BLLI01000063.1"/>
</dbReference>
<dbReference type="GO" id="GO:0006865">
    <property type="term" value="P:amino acid transport"/>
    <property type="evidence" value="ECO:0007669"/>
    <property type="project" value="UniProtKB-KW"/>
</dbReference>
<organism evidence="11 12">
    <name type="scientific">Pseudolactococcus hodotermopsidis</name>
    <dbReference type="NCBI Taxonomy" id="2709157"/>
    <lineage>
        <taxon>Bacteria</taxon>
        <taxon>Bacillati</taxon>
        <taxon>Bacillota</taxon>
        <taxon>Bacilli</taxon>
        <taxon>Lactobacillales</taxon>
        <taxon>Streptococcaceae</taxon>
        <taxon>Pseudolactococcus</taxon>
    </lineage>
</organism>
<feature type="transmembrane region" description="Helical" evidence="8">
    <location>
        <begin position="243"/>
        <end position="261"/>
    </location>
</feature>
<comment type="caution">
    <text evidence="11">The sequence shown here is derived from an EMBL/GenBank/DDBJ whole genome shotgun (WGS) entry which is preliminary data.</text>
</comment>
<keyword evidence="2 8" id="KW-0813">Transport</keyword>
<dbReference type="PANTHER" id="PTHR30614">
    <property type="entry name" value="MEMBRANE COMPONENT OF AMINO ACID ABC TRANSPORTER"/>
    <property type="match status" value="1"/>
</dbReference>
<sequence>MKKVTKIALGILAVIVIAILTLSLTIKGEYTFPDFWGMFFDKIFNWEAFVNAFIPIIERVPTSFIITVVAMVIGLILGLLLALVKINKLPVLDQIRALLVSFIRGTPIYVQLLLTYTGIPLILKAINLNYGTTYNINEISPLLFVILTFAINEGAYNSETIRSAIESVDVGQIEAAKSLGMTNRQVFKRVTLPEAATVAVAPLGNALMGLLKGTSLAFVAGVIEMTAEAKILGGSTFRIFESYLAVALVYWAINFVFENLIRLLEKQLQITPKAKNKSSLIQTGNPFDHSYATSNKEAKHDD</sequence>
<evidence type="ECO:0000256" key="8">
    <source>
        <dbReference type="RuleBase" id="RU363032"/>
    </source>
</evidence>
<evidence type="ECO:0000256" key="1">
    <source>
        <dbReference type="ARBA" id="ARBA00004651"/>
    </source>
</evidence>
<dbReference type="GO" id="GO:0015031">
    <property type="term" value="P:protein transport"/>
    <property type="evidence" value="ECO:0007669"/>
    <property type="project" value="UniProtKB-KW"/>
</dbReference>
<reference evidence="11 12" key="1">
    <citation type="submission" date="2020-02" db="EMBL/GenBank/DDBJ databases">
        <title>Draft genome sequence of Lactococcus sp. Hs30E4-3.</title>
        <authorList>
            <person name="Noda S."/>
            <person name="Yuki M."/>
            <person name="Ohkuma M."/>
        </authorList>
    </citation>
    <scope>NUCLEOTIDE SEQUENCE [LARGE SCALE GENOMIC DNA]</scope>
    <source>
        <strain evidence="11 12">Hs30E4-3</strain>
    </source>
</reference>
<keyword evidence="6 8" id="KW-1133">Transmembrane helix</keyword>
<proteinExistence type="inferred from homology"/>
<evidence type="ECO:0000256" key="6">
    <source>
        <dbReference type="ARBA" id="ARBA00022989"/>
    </source>
</evidence>
<dbReference type="InterPro" id="IPR043429">
    <property type="entry name" value="ArtM/GltK/GlnP/TcyL/YhdX-like"/>
</dbReference>
<dbReference type="AlphaFoldDB" id="A0A6A0BHA8"/>
<keyword evidence="3" id="KW-1003">Cell membrane</keyword>
<dbReference type="EMBL" id="BLLI01000063">
    <property type="protein sequence ID" value="GFH43187.1"/>
    <property type="molecule type" value="Genomic_DNA"/>
</dbReference>
<evidence type="ECO:0000313" key="11">
    <source>
        <dbReference type="EMBL" id="GFH43187.1"/>
    </source>
</evidence>
<dbReference type="InterPro" id="IPR035906">
    <property type="entry name" value="MetI-like_sf"/>
</dbReference>
<name>A0A6A0BHA8_9LACT</name>
<dbReference type="InterPro" id="IPR010065">
    <property type="entry name" value="AA_ABC_transptr_permease_3TM"/>
</dbReference>
<dbReference type="GO" id="GO:0015833">
    <property type="term" value="P:peptide transport"/>
    <property type="evidence" value="ECO:0007669"/>
    <property type="project" value="UniProtKB-KW"/>
</dbReference>
<feature type="transmembrane region" description="Helical" evidence="8">
    <location>
        <begin position="64"/>
        <end position="84"/>
    </location>
</feature>
<evidence type="ECO:0000259" key="10">
    <source>
        <dbReference type="PROSITE" id="PS50928"/>
    </source>
</evidence>
<dbReference type="SUPFAM" id="SSF161098">
    <property type="entry name" value="MetI-like"/>
    <property type="match status" value="1"/>
</dbReference>
<feature type="region of interest" description="Disordered" evidence="9">
    <location>
        <begin position="281"/>
        <end position="302"/>
    </location>
</feature>
<dbReference type="GO" id="GO:0043190">
    <property type="term" value="C:ATP-binding cassette (ABC) transporter complex"/>
    <property type="evidence" value="ECO:0007669"/>
    <property type="project" value="InterPro"/>
</dbReference>
<evidence type="ECO:0000256" key="2">
    <source>
        <dbReference type="ARBA" id="ARBA00022448"/>
    </source>
</evidence>
<feature type="domain" description="ABC transmembrane type-1" evidence="10">
    <location>
        <begin position="60"/>
        <end position="261"/>
    </location>
</feature>
<feature type="transmembrane region" description="Helical" evidence="8">
    <location>
        <begin position="139"/>
        <end position="156"/>
    </location>
</feature>
<evidence type="ECO:0000256" key="5">
    <source>
        <dbReference type="ARBA" id="ARBA00022970"/>
    </source>
</evidence>
<dbReference type="Proteomes" id="UP000480303">
    <property type="component" value="Unassembled WGS sequence"/>
</dbReference>
<evidence type="ECO:0000256" key="7">
    <source>
        <dbReference type="ARBA" id="ARBA00023136"/>
    </source>
</evidence>
<comment type="subcellular location">
    <subcellularLocation>
        <location evidence="1 8">Cell membrane</location>
        <topology evidence="1 8">Multi-pass membrane protein</topology>
    </subcellularLocation>
</comment>
<dbReference type="NCBIfam" id="TIGR01726">
    <property type="entry name" value="HEQRo_perm_3TM"/>
    <property type="match status" value="1"/>
</dbReference>
<keyword evidence="5" id="KW-0029">Amino-acid transport</keyword>
<feature type="compositionally biased region" description="Polar residues" evidence="9">
    <location>
        <begin position="281"/>
        <end position="295"/>
    </location>
</feature>
<gene>
    <name evidence="11" type="primary">yjgD</name>
    <name evidence="11" type="ORF">Hs30E_17380</name>
</gene>
<feature type="transmembrane region" description="Helical" evidence="8">
    <location>
        <begin position="198"/>
        <end position="223"/>
    </location>
</feature>
<feature type="transmembrane region" description="Helical" evidence="8">
    <location>
        <begin position="7"/>
        <end position="26"/>
    </location>
</feature>
<dbReference type="Pfam" id="PF00528">
    <property type="entry name" value="BPD_transp_1"/>
    <property type="match status" value="1"/>
</dbReference>
<keyword evidence="7 8" id="KW-0472">Membrane</keyword>
<evidence type="ECO:0000256" key="4">
    <source>
        <dbReference type="ARBA" id="ARBA00022692"/>
    </source>
</evidence>
<dbReference type="InterPro" id="IPR000515">
    <property type="entry name" value="MetI-like"/>
</dbReference>
<dbReference type="Gene3D" id="1.10.3720.10">
    <property type="entry name" value="MetI-like"/>
    <property type="match status" value="1"/>
</dbReference>
<keyword evidence="12" id="KW-1185">Reference proteome</keyword>
<feature type="transmembrane region" description="Helical" evidence="8">
    <location>
        <begin position="96"/>
        <end position="119"/>
    </location>
</feature>
<dbReference type="PANTHER" id="PTHR30614:SF0">
    <property type="entry name" value="L-CYSTINE TRANSPORT SYSTEM PERMEASE PROTEIN TCYL"/>
    <property type="match status" value="1"/>
</dbReference>
<keyword evidence="4 8" id="KW-0812">Transmembrane</keyword>
<comment type="similarity">
    <text evidence="8">Belongs to the binding-protein-dependent transport system permease family.</text>
</comment>
<accession>A0A6A0BHA8</accession>
<protein>
    <submittedName>
        <fullName evidence="11">Amino acid ABC transporter permease</fullName>
    </submittedName>
</protein>
<evidence type="ECO:0000313" key="12">
    <source>
        <dbReference type="Proteomes" id="UP000480303"/>
    </source>
</evidence>
<dbReference type="PROSITE" id="PS50928">
    <property type="entry name" value="ABC_TM1"/>
    <property type="match status" value="1"/>
</dbReference>
<evidence type="ECO:0000256" key="3">
    <source>
        <dbReference type="ARBA" id="ARBA00022475"/>
    </source>
</evidence>
<dbReference type="CDD" id="cd06261">
    <property type="entry name" value="TM_PBP2"/>
    <property type="match status" value="1"/>
</dbReference>